<evidence type="ECO:0000313" key="1">
    <source>
        <dbReference type="EMBL" id="KAF9612117.1"/>
    </source>
</evidence>
<proteinExistence type="predicted"/>
<dbReference type="OrthoDB" id="1691084at2759"/>
<sequence>MIKEWALENVEAIFALHTAYRWPTGVVASRPGEFLAGCGAFKAKISGKGGHAAIPHDTIDPILAVAVSVISLQNIVSRETDPLDSQDPKFLENSQTKKFVLVHGEGFGAWCWYKNVALLEEAVLPRVILVGHRLWRCNHLICFGVLPKKDFKSSFVCITTMVSDGRKPFDVFV</sequence>
<dbReference type="PANTHER" id="PTHR11014">
    <property type="entry name" value="PEPTIDASE M20 FAMILY MEMBER"/>
    <property type="match status" value="1"/>
</dbReference>
<comment type="caution">
    <text evidence="1">The sequence shown here is derived from an EMBL/GenBank/DDBJ whole genome shotgun (WGS) entry which is preliminary data.</text>
</comment>
<dbReference type="Proteomes" id="UP000631114">
    <property type="component" value="Unassembled WGS sequence"/>
</dbReference>
<reference evidence="1 2" key="1">
    <citation type="submission" date="2020-10" db="EMBL/GenBank/DDBJ databases">
        <title>The Coptis chinensis genome and diversification of protoberbering-type alkaloids.</title>
        <authorList>
            <person name="Wang B."/>
            <person name="Shu S."/>
            <person name="Song C."/>
            <person name="Liu Y."/>
        </authorList>
    </citation>
    <scope>NUCLEOTIDE SEQUENCE [LARGE SCALE GENOMIC DNA]</scope>
    <source>
        <strain evidence="1">HL-2020</strain>
        <tissue evidence="1">Leaf</tissue>
    </source>
</reference>
<evidence type="ECO:0000313" key="2">
    <source>
        <dbReference type="Proteomes" id="UP000631114"/>
    </source>
</evidence>
<dbReference type="GO" id="GO:0009850">
    <property type="term" value="P:auxin metabolic process"/>
    <property type="evidence" value="ECO:0007669"/>
    <property type="project" value="TreeGrafter"/>
</dbReference>
<dbReference type="InterPro" id="IPR017439">
    <property type="entry name" value="Amidohydrolase"/>
</dbReference>
<accession>A0A835I9D0</accession>
<dbReference type="PANTHER" id="PTHR11014:SF147">
    <property type="entry name" value="PEPTIDASE M20 DIMERISATION DOMAIN-CONTAINING PROTEIN"/>
    <property type="match status" value="1"/>
</dbReference>
<dbReference type="Gene3D" id="3.30.70.360">
    <property type="match status" value="1"/>
</dbReference>
<dbReference type="GO" id="GO:0010179">
    <property type="term" value="F:IAA-Ala conjugate hydrolase activity"/>
    <property type="evidence" value="ECO:0007669"/>
    <property type="project" value="TreeGrafter"/>
</dbReference>
<dbReference type="EMBL" id="JADFTS010000004">
    <property type="protein sequence ID" value="KAF9612117.1"/>
    <property type="molecule type" value="Genomic_DNA"/>
</dbReference>
<dbReference type="InterPro" id="IPR036264">
    <property type="entry name" value="Bact_exopeptidase_dim_dom"/>
</dbReference>
<gene>
    <name evidence="1" type="ORF">IFM89_038185</name>
</gene>
<dbReference type="AlphaFoldDB" id="A0A835I9D0"/>
<protein>
    <recommendedName>
        <fullName evidence="3">Peptidase M20 dimerisation domain-containing protein</fullName>
    </recommendedName>
</protein>
<keyword evidence="2" id="KW-1185">Reference proteome</keyword>
<dbReference type="GO" id="GO:0005783">
    <property type="term" value="C:endoplasmic reticulum"/>
    <property type="evidence" value="ECO:0007669"/>
    <property type="project" value="TreeGrafter"/>
</dbReference>
<dbReference type="SUPFAM" id="SSF55031">
    <property type="entry name" value="Bacterial exopeptidase dimerisation domain"/>
    <property type="match status" value="1"/>
</dbReference>
<dbReference type="Gene3D" id="3.40.630.10">
    <property type="entry name" value="Zn peptidases"/>
    <property type="match status" value="1"/>
</dbReference>
<organism evidence="1 2">
    <name type="scientific">Coptis chinensis</name>
    <dbReference type="NCBI Taxonomy" id="261450"/>
    <lineage>
        <taxon>Eukaryota</taxon>
        <taxon>Viridiplantae</taxon>
        <taxon>Streptophyta</taxon>
        <taxon>Embryophyta</taxon>
        <taxon>Tracheophyta</taxon>
        <taxon>Spermatophyta</taxon>
        <taxon>Magnoliopsida</taxon>
        <taxon>Ranunculales</taxon>
        <taxon>Ranunculaceae</taxon>
        <taxon>Coptidoideae</taxon>
        <taxon>Coptis</taxon>
    </lineage>
</organism>
<name>A0A835I9D0_9MAGN</name>
<evidence type="ECO:0008006" key="3">
    <source>
        <dbReference type="Google" id="ProtNLM"/>
    </source>
</evidence>